<keyword evidence="1" id="KW-1133">Transmembrane helix</keyword>
<dbReference type="EMBL" id="SNYJ01000008">
    <property type="protein sequence ID" value="TDQ39132.1"/>
    <property type="molecule type" value="Genomic_DNA"/>
</dbReference>
<name>A0A4R6U1H2_9BACI</name>
<proteinExistence type="predicted"/>
<dbReference type="OrthoDB" id="2381692at2"/>
<keyword evidence="1" id="KW-0472">Membrane</keyword>
<dbReference type="RefSeq" id="WP_133580569.1">
    <property type="nucleotide sequence ID" value="NZ_SNYJ01000008.1"/>
</dbReference>
<organism evidence="2 3">
    <name type="scientific">Aureibacillus halotolerans</name>
    <dbReference type="NCBI Taxonomy" id="1508390"/>
    <lineage>
        <taxon>Bacteria</taxon>
        <taxon>Bacillati</taxon>
        <taxon>Bacillota</taxon>
        <taxon>Bacilli</taxon>
        <taxon>Bacillales</taxon>
        <taxon>Bacillaceae</taxon>
        <taxon>Aureibacillus</taxon>
    </lineage>
</organism>
<comment type="caution">
    <text evidence="2">The sequence shown here is derived from an EMBL/GenBank/DDBJ whole genome shotgun (WGS) entry which is preliminary data.</text>
</comment>
<dbReference type="Pfam" id="PF14034">
    <property type="entry name" value="Spore_YtrH"/>
    <property type="match status" value="1"/>
</dbReference>
<evidence type="ECO:0000313" key="2">
    <source>
        <dbReference type="EMBL" id="TDQ39132.1"/>
    </source>
</evidence>
<keyword evidence="1" id="KW-0812">Transmembrane</keyword>
<evidence type="ECO:0000313" key="3">
    <source>
        <dbReference type="Proteomes" id="UP000295632"/>
    </source>
</evidence>
<protein>
    <submittedName>
        <fullName evidence="2">Sporulation protein YtrH</fullName>
    </submittedName>
</protein>
<dbReference type="AlphaFoldDB" id="A0A4R6U1H2"/>
<keyword evidence="3" id="KW-1185">Reference proteome</keyword>
<gene>
    <name evidence="2" type="ORF">EV213_10879</name>
</gene>
<dbReference type="Proteomes" id="UP000295632">
    <property type="component" value="Unassembled WGS sequence"/>
</dbReference>
<dbReference type="InterPro" id="IPR025689">
    <property type="entry name" value="Spore_YtrH"/>
</dbReference>
<evidence type="ECO:0000256" key="1">
    <source>
        <dbReference type="SAM" id="Phobius"/>
    </source>
</evidence>
<accession>A0A4R6U1H2</accession>
<sequence>MPDCYKGVFSLKEEVFIVTFMNCYFVALGVILGGSFIGGISAFLTGAPPYETIGRLAQSLKIWGMVAAIGGTFDVISTFERGIFYGAPLDIFKQTLLILSAMAGAQSGAKLIQWFTQGSAL</sequence>
<reference evidence="2 3" key="1">
    <citation type="submission" date="2019-03" db="EMBL/GenBank/DDBJ databases">
        <title>Genomic Encyclopedia of Type Strains, Phase IV (KMG-IV): sequencing the most valuable type-strain genomes for metagenomic binning, comparative biology and taxonomic classification.</title>
        <authorList>
            <person name="Goeker M."/>
        </authorList>
    </citation>
    <scope>NUCLEOTIDE SEQUENCE [LARGE SCALE GENOMIC DNA]</scope>
    <source>
        <strain evidence="2 3">DSM 28697</strain>
    </source>
</reference>
<feature type="transmembrane region" description="Helical" evidence="1">
    <location>
        <begin position="15"/>
        <end position="42"/>
    </location>
</feature>